<keyword evidence="2" id="KW-1185">Reference proteome</keyword>
<dbReference type="Proteomes" id="UP001157418">
    <property type="component" value="Unassembled WGS sequence"/>
</dbReference>
<dbReference type="EMBL" id="CAKMRJ010002223">
    <property type="protein sequence ID" value="CAH1427768.1"/>
    <property type="molecule type" value="Genomic_DNA"/>
</dbReference>
<name>A0AAU9N497_9ASTR</name>
<comment type="caution">
    <text evidence="1">The sequence shown here is derived from an EMBL/GenBank/DDBJ whole genome shotgun (WGS) entry which is preliminary data.</text>
</comment>
<accession>A0AAU9N497</accession>
<organism evidence="1 2">
    <name type="scientific">Lactuca virosa</name>
    <dbReference type="NCBI Taxonomy" id="75947"/>
    <lineage>
        <taxon>Eukaryota</taxon>
        <taxon>Viridiplantae</taxon>
        <taxon>Streptophyta</taxon>
        <taxon>Embryophyta</taxon>
        <taxon>Tracheophyta</taxon>
        <taxon>Spermatophyta</taxon>
        <taxon>Magnoliopsida</taxon>
        <taxon>eudicotyledons</taxon>
        <taxon>Gunneridae</taxon>
        <taxon>Pentapetalae</taxon>
        <taxon>asterids</taxon>
        <taxon>campanulids</taxon>
        <taxon>Asterales</taxon>
        <taxon>Asteraceae</taxon>
        <taxon>Cichorioideae</taxon>
        <taxon>Cichorieae</taxon>
        <taxon>Lactucinae</taxon>
        <taxon>Lactuca</taxon>
    </lineage>
</organism>
<gene>
    <name evidence="1" type="ORF">LVIROSA_LOCUS14747</name>
</gene>
<proteinExistence type="predicted"/>
<dbReference type="AlphaFoldDB" id="A0AAU9N497"/>
<reference evidence="1 2" key="1">
    <citation type="submission" date="2022-01" db="EMBL/GenBank/DDBJ databases">
        <authorList>
            <person name="Xiong W."/>
            <person name="Schranz E."/>
        </authorList>
    </citation>
    <scope>NUCLEOTIDE SEQUENCE [LARGE SCALE GENOMIC DNA]</scope>
</reference>
<evidence type="ECO:0000313" key="2">
    <source>
        <dbReference type="Proteomes" id="UP001157418"/>
    </source>
</evidence>
<evidence type="ECO:0000313" key="1">
    <source>
        <dbReference type="EMBL" id="CAH1427768.1"/>
    </source>
</evidence>
<protein>
    <submittedName>
        <fullName evidence="1">Uncharacterized protein</fullName>
    </submittedName>
</protein>
<sequence length="314" mass="34974">MDFEDPDFVNALHEVLHGFQEEGRRQQPKKAKELLDVIDFDESLGETIVIEEPTDVKESFVVIEYDVSEESMVIEKVCEDEEVDEITFIYKAALWYEPDKGIDNISLLSAETGEEDEVPKNIADVTDLDGKEEVSEEINFVTGDIIVENVEEEINIVDTNEVVEKEVQKPNLTLLTSEMEVEKVEESEDVVVVQKVTKVEQLVREEYPKANLPMEYQGTILSNEVACHCDPKEAKEMQNLVGESLKMGVDRKSSNTYVVPSPKKSSHRCDQRRSYIVNSGIVAISGIITNGGIVVIGGIVGNDGIVAIGHIVAT</sequence>